<accession>A0ABQ1VCM4</accession>
<dbReference type="InterPro" id="IPR052698">
    <property type="entry name" value="MoCofactor_Util/Proc"/>
</dbReference>
<dbReference type="RefSeq" id="WP_188713698.1">
    <property type="nucleotide sequence ID" value="NZ_BMIV01000001.1"/>
</dbReference>
<dbReference type="Pfam" id="PF02625">
    <property type="entry name" value="XdhC_CoxI"/>
    <property type="match status" value="1"/>
</dbReference>
<name>A0ABQ1VCM4_9RHOB</name>
<sequence>MDLRPSPAWTARTASHPALLDPWEAALAAGPGTVMAILTATHGPAYRNPGTAMAIAADGSFAGTLTSGCIEADLILQAQRVRADGRPLHLRYGEGSPFIDLRLPCGGAIEVMLFRVGDFDVLADLSAARADRRPVSLRLSPDGRLSLDAAPGRAAGDVVIPFKAPIRFVIFGAGAEAAVFADLVKSMGYEHVLLSHEDRNLDAAQAMGCTVRRLGPMPDFEELVPDDRCAALLFYHDHDYEPQILRALLDRPAFYIGAQGSRATQATRLAHLARMGVPPDLLERVRGPIGLIPSSRDPRLLAISVLAEVVMAAGDPVVAVTP</sequence>
<comment type="caution">
    <text evidence="3">The sequence shown here is derived from an EMBL/GenBank/DDBJ whole genome shotgun (WGS) entry which is preliminary data.</text>
</comment>
<keyword evidence="4" id="KW-1185">Reference proteome</keyword>
<dbReference type="InterPro" id="IPR003777">
    <property type="entry name" value="XdhC_CoxI"/>
</dbReference>
<dbReference type="PANTHER" id="PTHR30388:SF4">
    <property type="entry name" value="MOLYBDENUM COFACTOR INSERTION CHAPERONE PAOD"/>
    <property type="match status" value="1"/>
</dbReference>
<evidence type="ECO:0000313" key="4">
    <source>
        <dbReference type="Proteomes" id="UP000640509"/>
    </source>
</evidence>
<evidence type="ECO:0000313" key="3">
    <source>
        <dbReference type="EMBL" id="GGF54055.1"/>
    </source>
</evidence>
<dbReference type="PANTHER" id="PTHR30388">
    <property type="entry name" value="ALDEHYDE OXIDOREDUCTASE MOLYBDENUM COFACTOR ASSEMBLY PROTEIN"/>
    <property type="match status" value="1"/>
</dbReference>
<evidence type="ECO:0000259" key="2">
    <source>
        <dbReference type="Pfam" id="PF13478"/>
    </source>
</evidence>
<evidence type="ECO:0000259" key="1">
    <source>
        <dbReference type="Pfam" id="PF02625"/>
    </source>
</evidence>
<dbReference type="Gene3D" id="3.40.50.720">
    <property type="entry name" value="NAD(P)-binding Rossmann-like Domain"/>
    <property type="match status" value="1"/>
</dbReference>
<gene>
    <name evidence="3" type="ORF">GCM10011402_02520</name>
</gene>
<reference evidence="4" key="1">
    <citation type="journal article" date="2019" name="Int. J. Syst. Evol. Microbiol.">
        <title>The Global Catalogue of Microorganisms (GCM) 10K type strain sequencing project: providing services to taxonomists for standard genome sequencing and annotation.</title>
        <authorList>
            <consortium name="The Broad Institute Genomics Platform"/>
            <consortium name="The Broad Institute Genome Sequencing Center for Infectious Disease"/>
            <person name="Wu L."/>
            <person name="Ma J."/>
        </authorList>
    </citation>
    <scope>NUCLEOTIDE SEQUENCE [LARGE SCALE GENOMIC DNA]</scope>
    <source>
        <strain evidence="4">CGMCC 1.15419</strain>
    </source>
</reference>
<dbReference type="EMBL" id="BMIV01000001">
    <property type="protein sequence ID" value="GGF54055.1"/>
    <property type="molecule type" value="Genomic_DNA"/>
</dbReference>
<feature type="domain" description="XdhC Rossmann" evidence="2">
    <location>
        <begin position="169"/>
        <end position="309"/>
    </location>
</feature>
<proteinExistence type="predicted"/>
<dbReference type="Proteomes" id="UP000640509">
    <property type="component" value="Unassembled WGS sequence"/>
</dbReference>
<organism evidence="3 4">
    <name type="scientific">Paracoccus acridae</name>
    <dbReference type="NCBI Taxonomy" id="1795310"/>
    <lineage>
        <taxon>Bacteria</taxon>
        <taxon>Pseudomonadati</taxon>
        <taxon>Pseudomonadota</taxon>
        <taxon>Alphaproteobacteria</taxon>
        <taxon>Rhodobacterales</taxon>
        <taxon>Paracoccaceae</taxon>
        <taxon>Paracoccus</taxon>
    </lineage>
</organism>
<dbReference type="InterPro" id="IPR027051">
    <property type="entry name" value="XdhC_Rossmann_dom"/>
</dbReference>
<protein>
    <submittedName>
        <fullName evidence="3">XdhC/CoxI family protein</fullName>
    </submittedName>
</protein>
<dbReference type="Pfam" id="PF13478">
    <property type="entry name" value="XdhC_C"/>
    <property type="match status" value="1"/>
</dbReference>
<feature type="domain" description="XdhC- CoxI" evidence="1">
    <location>
        <begin position="27"/>
        <end position="93"/>
    </location>
</feature>